<dbReference type="EMBL" id="PSQE01000004">
    <property type="protein sequence ID" value="RHN60542.1"/>
    <property type="molecule type" value="Genomic_DNA"/>
</dbReference>
<evidence type="ECO:0000256" key="3">
    <source>
        <dbReference type="ARBA" id="ARBA00022617"/>
    </source>
</evidence>
<accession>A0A396I4J1</accession>
<dbReference type="GO" id="GO:0004497">
    <property type="term" value="F:monooxygenase activity"/>
    <property type="evidence" value="ECO:0007669"/>
    <property type="project" value="UniProtKB-KW"/>
</dbReference>
<evidence type="ECO:0000256" key="8">
    <source>
        <dbReference type="PIRSR" id="PIRSR602401-1"/>
    </source>
</evidence>
<evidence type="ECO:0000256" key="5">
    <source>
        <dbReference type="ARBA" id="ARBA00023002"/>
    </source>
</evidence>
<dbReference type="Gene3D" id="1.10.630.10">
    <property type="entry name" value="Cytochrome P450"/>
    <property type="match status" value="1"/>
</dbReference>
<dbReference type="GO" id="GO:0005506">
    <property type="term" value="F:iron ion binding"/>
    <property type="evidence" value="ECO:0007669"/>
    <property type="project" value="InterPro"/>
</dbReference>
<dbReference type="OrthoDB" id="1470350at2759"/>
<evidence type="ECO:0000256" key="7">
    <source>
        <dbReference type="ARBA" id="ARBA00023033"/>
    </source>
</evidence>
<proteinExistence type="inferred from homology"/>
<keyword evidence="9" id="KW-0812">Transmembrane</keyword>
<dbReference type="GO" id="GO:0020037">
    <property type="term" value="F:heme binding"/>
    <property type="evidence" value="ECO:0007669"/>
    <property type="project" value="InterPro"/>
</dbReference>
<protein>
    <submittedName>
        <fullName evidence="10">Putative cytochrome P450</fullName>
    </submittedName>
</protein>
<comment type="caution">
    <text evidence="10">The sequence shown here is derived from an EMBL/GenBank/DDBJ whole genome shotgun (WGS) entry which is preliminary data.</text>
</comment>
<keyword evidence="6 8" id="KW-0408">Iron</keyword>
<evidence type="ECO:0000313" key="10">
    <source>
        <dbReference type="EMBL" id="RHN60542.1"/>
    </source>
</evidence>
<dbReference type="InterPro" id="IPR002401">
    <property type="entry name" value="Cyt_P450_E_grp-I"/>
</dbReference>
<dbReference type="CDD" id="cd11064">
    <property type="entry name" value="CYP86A"/>
    <property type="match status" value="1"/>
</dbReference>
<dbReference type="InterPro" id="IPR036396">
    <property type="entry name" value="Cyt_P450_sf"/>
</dbReference>
<comment type="cofactor">
    <cofactor evidence="1 8">
        <name>heme</name>
        <dbReference type="ChEBI" id="CHEBI:30413"/>
    </cofactor>
</comment>
<dbReference type="InterPro" id="IPR001128">
    <property type="entry name" value="Cyt_P450"/>
</dbReference>
<gene>
    <name evidence="10" type="ORF">MtrunA17_Chr4g0026941</name>
</gene>
<feature type="binding site" description="axial binding residue" evidence="8">
    <location>
        <position position="486"/>
    </location>
    <ligand>
        <name>heme</name>
        <dbReference type="ChEBI" id="CHEBI:30413"/>
    </ligand>
    <ligandPart>
        <name>Fe</name>
        <dbReference type="ChEBI" id="CHEBI:18248"/>
    </ligandPart>
</feature>
<dbReference type="SUPFAM" id="SSF48264">
    <property type="entry name" value="Cytochrome P450"/>
    <property type="match status" value="1"/>
</dbReference>
<dbReference type="Pfam" id="PF00067">
    <property type="entry name" value="p450"/>
    <property type="match status" value="1"/>
</dbReference>
<organism evidence="10">
    <name type="scientific">Medicago truncatula</name>
    <name type="common">Barrel medic</name>
    <name type="synonym">Medicago tribuloides</name>
    <dbReference type="NCBI Taxonomy" id="3880"/>
    <lineage>
        <taxon>Eukaryota</taxon>
        <taxon>Viridiplantae</taxon>
        <taxon>Streptophyta</taxon>
        <taxon>Embryophyta</taxon>
        <taxon>Tracheophyta</taxon>
        <taxon>Spermatophyta</taxon>
        <taxon>Magnoliopsida</taxon>
        <taxon>eudicotyledons</taxon>
        <taxon>Gunneridae</taxon>
        <taxon>Pentapetalae</taxon>
        <taxon>rosids</taxon>
        <taxon>fabids</taxon>
        <taxon>Fabales</taxon>
        <taxon>Fabaceae</taxon>
        <taxon>Papilionoideae</taxon>
        <taxon>50 kb inversion clade</taxon>
        <taxon>NPAAA clade</taxon>
        <taxon>Hologalegina</taxon>
        <taxon>IRL clade</taxon>
        <taxon>Trifolieae</taxon>
        <taxon>Medicago</taxon>
    </lineage>
</organism>
<dbReference type="Proteomes" id="UP000265566">
    <property type="component" value="Chromosome 4"/>
</dbReference>
<dbReference type="Gramene" id="rna22863">
    <property type="protein sequence ID" value="RHN60542.1"/>
    <property type="gene ID" value="gene22863"/>
</dbReference>
<keyword evidence="5" id="KW-0560">Oxidoreductase</keyword>
<keyword evidence="3 8" id="KW-0349">Heme</keyword>
<dbReference type="AlphaFoldDB" id="A0A396I4J1"/>
<keyword evidence="9" id="KW-0472">Membrane</keyword>
<dbReference type="PRINTS" id="PR00385">
    <property type="entry name" value="P450"/>
</dbReference>
<dbReference type="PANTHER" id="PTHR24296">
    <property type="entry name" value="CYTOCHROME P450"/>
    <property type="match status" value="1"/>
</dbReference>
<sequence length="540" mass="61621">MPFPSFYISSYSQTAKRNIKQIEMSFYFHQDSLSLQSTMSTTFTFLFFSFTLLFSFFSFLLFISRIKPWCNCNTCKTFLTMSWSNKFVNLVDYYTHLLQESPTGTIHVHVLGNTITSNPENVEYILKTNFNNYPKGKQFSTILGDLLGRGIFNVDGHSWKFQRKMASLELGSVVIRSYAMELVIEEIKTRLLPLIASVAEKKTASKADNTSEDVLLDMQDILRRFSFDNICKFSFGLDPCCLVPSLPVSNLANAFDLSSTLSAQRALTASPLIWKMKRFFNIGSEKKLKEAIKIVNDLANEMIKQRREIENGVESRKDLLSRFMGALNSHDDEYLRDIVVSFLLAGRDTVASALTGFFILLSKNPKVEEKIRVELDRVMNPNQECATFEQTREMHYLNGAIHESMRLFPPVQFDSKFALEDDVLPDGTFIKKGSRVTYHPYAMGRMENIWGPDCLEFKPERWLKDGVFVPKCPFKYPVFQAGSRVCLGKELAIVEMKSVVASLVKRFDVRVVGPNQEPQFAPGLTASFRGGLPVKIYERT</sequence>
<dbReference type="PRINTS" id="PR00463">
    <property type="entry name" value="EP450I"/>
</dbReference>
<keyword evidence="9" id="KW-1133">Transmembrane helix</keyword>
<comment type="similarity">
    <text evidence="2">Belongs to the cytochrome P450 family.</text>
</comment>
<keyword evidence="7" id="KW-0503">Monooxygenase</keyword>
<evidence type="ECO:0000256" key="2">
    <source>
        <dbReference type="ARBA" id="ARBA00010617"/>
    </source>
</evidence>
<reference evidence="10" key="1">
    <citation type="journal article" date="2018" name="Nat. Plants">
        <title>Whole-genome landscape of Medicago truncatula symbiotic genes.</title>
        <authorList>
            <person name="Pecrix Y."/>
            <person name="Gamas P."/>
            <person name="Carrere S."/>
        </authorList>
    </citation>
    <scope>NUCLEOTIDE SEQUENCE</scope>
    <source>
        <tissue evidence="10">Leaves</tissue>
    </source>
</reference>
<name>A0A396I4J1_MEDTR</name>
<feature type="transmembrane region" description="Helical" evidence="9">
    <location>
        <begin position="43"/>
        <end position="63"/>
    </location>
</feature>
<keyword evidence="4 8" id="KW-0479">Metal-binding</keyword>
<evidence type="ECO:0000256" key="9">
    <source>
        <dbReference type="SAM" id="Phobius"/>
    </source>
</evidence>
<evidence type="ECO:0000256" key="6">
    <source>
        <dbReference type="ARBA" id="ARBA00023004"/>
    </source>
</evidence>
<evidence type="ECO:0000256" key="4">
    <source>
        <dbReference type="ARBA" id="ARBA00022723"/>
    </source>
</evidence>
<dbReference type="GO" id="GO:0016705">
    <property type="term" value="F:oxidoreductase activity, acting on paired donors, with incorporation or reduction of molecular oxygen"/>
    <property type="evidence" value="ECO:0007669"/>
    <property type="project" value="InterPro"/>
</dbReference>
<evidence type="ECO:0000256" key="1">
    <source>
        <dbReference type="ARBA" id="ARBA00001971"/>
    </source>
</evidence>